<sequence>MNSADHSYSTLEVAEQRPKADSSPVAGQDGLQFAGDDGKEYVPPHLAQGKEYSPYRDDPSGQHMPVHDSHSKPDFAPAVFDAAQDKAPPTRPWWKRRKILIILAVIAIVVLAAVLGGVLGTVLNKSDSSSSGESSGSSDGSSSGGGSSTPSTPPAQSLLQRSVAAASTEDGSVNRTWVFYQDDSGRIMTAGSTSQQSSWSTDSIGASAKNGSALAAAVSRPGSPLAISIFYVDENDVLRDTILDSSSGKWTPGTIADESWKVTPGSGIAALYNQCARCANTTYVAFQDNNGFVQMGNFSSSGGWTFNQLGNNLDPAVGTGLALQPFFRPTLPDQINLYYQKAKNHNMTLAAYQESVAGLDSPGWRLNVQTYAAFSKGSPIAAASSYSNVSAGFESWIKVLSLSSSGIKVNTWEGTENDWSSYYASPTQLANSTLNEKLYGDVAMTATGTAFAVTQQGDGAPQIQSWQLADDFHSWEEGSAIEAWR</sequence>
<gene>
    <name evidence="6" type="ORF">HMPREF1541_00211</name>
</gene>
<feature type="compositionally biased region" description="Polar residues" evidence="4">
    <location>
        <begin position="1"/>
        <end position="10"/>
    </location>
</feature>
<dbReference type="Gene3D" id="2.120.10.70">
    <property type="entry name" value="Fucose-specific lectin"/>
    <property type="match status" value="1"/>
</dbReference>
<dbReference type="eggNOG" id="ENOG502RV2F">
    <property type="taxonomic scope" value="Eukaryota"/>
</dbReference>
<protein>
    <recommendedName>
        <fullName evidence="2">Fucose-specific lectin</fullName>
    </recommendedName>
</protein>
<feature type="compositionally biased region" description="Low complexity" evidence="4">
    <location>
        <begin position="126"/>
        <end position="141"/>
    </location>
</feature>
<evidence type="ECO:0000256" key="2">
    <source>
        <dbReference type="ARBA" id="ARBA00015560"/>
    </source>
</evidence>
<feature type="compositionally biased region" description="Basic and acidic residues" evidence="4">
    <location>
        <begin position="53"/>
        <end position="73"/>
    </location>
</feature>
<dbReference type="Proteomes" id="UP000030752">
    <property type="component" value="Unassembled WGS sequence"/>
</dbReference>
<dbReference type="GeneID" id="19967550"/>
<dbReference type="EMBL" id="KB822711">
    <property type="protein sequence ID" value="ETN46028.1"/>
    <property type="molecule type" value="Genomic_DNA"/>
</dbReference>
<dbReference type="GO" id="GO:0030246">
    <property type="term" value="F:carbohydrate binding"/>
    <property type="evidence" value="ECO:0007669"/>
    <property type="project" value="UniProtKB-KW"/>
</dbReference>
<feature type="transmembrane region" description="Helical" evidence="5">
    <location>
        <begin position="99"/>
        <end position="123"/>
    </location>
</feature>
<dbReference type="HOGENOM" id="CLU_512853_0_0_1"/>
<evidence type="ECO:0000313" key="7">
    <source>
        <dbReference type="Proteomes" id="UP000030752"/>
    </source>
</evidence>
<dbReference type="Pfam" id="PF07938">
    <property type="entry name" value="Fungal_lectin"/>
    <property type="match status" value="1"/>
</dbReference>
<keyword evidence="7" id="KW-1185">Reference proteome</keyword>
<keyword evidence="5" id="KW-0472">Membrane</keyword>
<evidence type="ECO:0000256" key="3">
    <source>
        <dbReference type="ARBA" id="ARBA00022734"/>
    </source>
</evidence>
<comment type="similarity">
    <text evidence="1">Belongs to the fungal fucose-specific lectin family.</text>
</comment>
<evidence type="ECO:0000256" key="4">
    <source>
        <dbReference type="SAM" id="MobiDB-lite"/>
    </source>
</evidence>
<proteinExistence type="inferred from homology"/>
<dbReference type="InParanoid" id="W2SDB9"/>
<evidence type="ECO:0000256" key="5">
    <source>
        <dbReference type="SAM" id="Phobius"/>
    </source>
</evidence>
<reference evidence="6 7" key="1">
    <citation type="submission" date="2013-03" db="EMBL/GenBank/DDBJ databases">
        <title>The Genome Sequence of Phialophora europaea CBS 101466.</title>
        <authorList>
            <consortium name="The Broad Institute Genomics Platform"/>
            <person name="Cuomo C."/>
            <person name="de Hoog S."/>
            <person name="Gorbushina A."/>
            <person name="Walker B."/>
            <person name="Young S.K."/>
            <person name="Zeng Q."/>
            <person name="Gargeya S."/>
            <person name="Fitzgerald M."/>
            <person name="Haas B."/>
            <person name="Abouelleil A."/>
            <person name="Allen A.W."/>
            <person name="Alvarado L."/>
            <person name="Arachchi H.M."/>
            <person name="Berlin A.M."/>
            <person name="Chapman S.B."/>
            <person name="Gainer-Dewar J."/>
            <person name="Goldberg J."/>
            <person name="Griggs A."/>
            <person name="Gujja S."/>
            <person name="Hansen M."/>
            <person name="Howarth C."/>
            <person name="Imamovic A."/>
            <person name="Ireland A."/>
            <person name="Larimer J."/>
            <person name="McCowan C."/>
            <person name="Murphy C."/>
            <person name="Pearson M."/>
            <person name="Poon T.W."/>
            <person name="Priest M."/>
            <person name="Roberts A."/>
            <person name="Saif S."/>
            <person name="Shea T."/>
            <person name="Sisk P."/>
            <person name="Sykes S."/>
            <person name="Wortman J."/>
            <person name="Nusbaum C."/>
            <person name="Birren B."/>
        </authorList>
    </citation>
    <scope>NUCLEOTIDE SEQUENCE [LARGE SCALE GENOMIC DNA]</scope>
    <source>
        <strain evidence="6 7">CBS 101466</strain>
    </source>
</reference>
<keyword evidence="5" id="KW-0812">Transmembrane</keyword>
<dbReference type="RefSeq" id="XP_008710740.1">
    <property type="nucleotide sequence ID" value="XM_008712518.1"/>
</dbReference>
<name>W2SDB9_CYPE1</name>
<evidence type="ECO:0000313" key="6">
    <source>
        <dbReference type="EMBL" id="ETN46028.1"/>
    </source>
</evidence>
<feature type="region of interest" description="Disordered" evidence="4">
    <location>
        <begin position="125"/>
        <end position="158"/>
    </location>
</feature>
<accession>W2SDB9</accession>
<dbReference type="AlphaFoldDB" id="W2SDB9"/>
<dbReference type="SUPFAM" id="SSF89372">
    <property type="entry name" value="Fucose-specific lectin"/>
    <property type="match status" value="1"/>
</dbReference>
<organism evidence="6 7">
    <name type="scientific">Cyphellophora europaea (strain CBS 101466)</name>
    <name type="common">Phialophora europaea</name>
    <dbReference type="NCBI Taxonomy" id="1220924"/>
    <lineage>
        <taxon>Eukaryota</taxon>
        <taxon>Fungi</taxon>
        <taxon>Dikarya</taxon>
        <taxon>Ascomycota</taxon>
        <taxon>Pezizomycotina</taxon>
        <taxon>Eurotiomycetes</taxon>
        <taxon>Chaetothyriomycetidae</taxon>
        <taxon>Chaetothyriales</taxon>
        <taxon>Cyphellophoraceae</taxon>
        <taxon>Cyphellophora</taxon>
    </lineage>
</organism>
<keyword evidence="3" id="KW-0430">Lectin</keyword>
<dbReference type="InterPro" id="IPR012475">
    <property type="entry name" value="Fungal_lectin"/>
</dbReference>
<dbReference type="VEuPathDB" id="FungiDB:HMPREF1541_00211"/>
<feature type="region of interest" description="Disordered" evidence="4">
    <location>
        <begin position="1"/>
        <end position="75"/>
    </location>
</feature>
<dbReference type="OrthoDB" id="5396810at2759"/>
<evidence type="ECO:0000256" key="1">
    <source>
        <dbReference type="ARBA" id="ARBA00009042"/>
    </source>
</evidence>
<keyword evidence="5" id="KW-1133">Transmembrane helix</keyword>